<dbReference type="PaxDb" id="4565-Traes_1AL_A7739BD6B.1"/>
<dbReference type="Gramene" id="TraesROB_scaffold_037818_01G000100.1">
    <property type="protein sequence ID" value="TraesROB_scaffold_037818_01G000100.1"/>
    <property type="gene ID" value="TraesROB_scaffold_037818_01G000100"/>
</dbReference>
<dbReference type="Proteomes" id="UP000019116">
    <property type="component" value="Chromosome 1A"/>
</dbReference>
<dbReference type="OMA" id="DERCRHR"/>
<keyword evidence="9 15" id="KW-0547">Nucleotide-binding</keyword>
<evidence type="ECO:0000256" key="4">
    <source>
        <dbReference type="ARBA" id="ARBA00022614"/>
    </source>
</evidence>
<dbReference type="Gramene" id="TraesCAD_scaffold_061143_01G000100.1">
    <property type="protein sequence ID" value="TraesCAD_scaffold_061143_01G000100.1"/>
    <property type="gene ID" value="TraesCAD_scaffold_061143_01G000100"/>
</dbReference>
<keyword evidence="3" id="KW-0597">Phosphoprotein</keyword>
<dbReference type="FunFam" id="3.80.10.10:FF:000129">
    <property type="entry name" value="Leucine-rich repeat receptor-like kinase"/>
    <property type="match status" value="1"/>
</dbReference>
<keyword evidence="13 16" id="KW-0472">Membrane</keyword>
<dbReference type="PROSITE" id="PS50011">
    <property type="entry name" value="PROTEIN_KINASE_DOM"/>
    <property type="match status" value="1"/>
</dbReference>
<evidence type="ECO:0000256" key="3">
    <source>
        <dbReference type="ARBA" id="ARBA00022553"/>
    </source>
</evidence>
<name>A0A3B5Y4I1_WHEAT</name>
<evidence type="ECO:0000256" key="2">
    <source>
        <dbReference type="ARBA" id="ARBA00022527"/>
    </source>
</evidence>
<keyword evidence="11 15" id="KW-0067">ATP-binding</keyword>
<dbReference type="InterPro" id="IPR000719">
    <property type="entry name" value="Prot_kinase_dom"/>
</dbReference>
<evidence type="ECO:0000313" key="19">
    <source>
        <dbReference type="Proteomes" id="UP000019116"/>
    </source>
</evidence>
<keyword evidence="5" id="KW-0808">Transferase</keyword>
<evidence type="ECO:0000256" key="16">
    <source>
        <dbReference type="SAM" id="Phobius"/>
    </source>
</evidence>
<evidence type="ECO:0000256" key="1">
    <source>
        <dbReference type="ARBA" id="ARBA00004162"/>
    </source>
</evidence>
<evidence type="ECO:0000259" key="17">
    <source>
        <dbReference type="PROSITE" id="PS50011"/>
    </source>
</evidence>
<evidence type="ECO:0000256" key="14">
    <source>
        <dbReference type="ARBA" id="ARBA00023170"/>
    </source>
</evidence>
<keyword evidence="12 16" id="KW-1133">Transmembrane helix</keyword>
<dbReference type="InterPro" id="IPR011009">
    <property type="entry name" value="Kinase-like_dom_sf"/>
</dbReference>
<dbReference type="PROSITE" id="PS00108">
    <property type="entry name" value="PROTEIN_KINASE_ST"/>
    <property type="match status" value="1"/>
</dbReference>
<dbReference type="GO" id="GO:0005886">
    <property type="term" value="C:plasma membrane"/>
    <property type="evidence" value="ECO:0007669"/>
    <property type="project" value="UniProtKB-SubCell"/>
</dbReference>
<evidence type="ECO:0000313" key="18">
    <source>
        <dbReference type="EnsemblPlants" id="TraesCS1A02G344800.1"/>
    </source>
</evidence>
<dbReference type="EnsemblPlants" id="TraesCS1A02G344800.1">
    <property type="protein sequence ID" value="TraesCS1A02G344800.1"/>
    <property type="gene ID" value="TraesCS1A02G344800"/>
</dbReference>
<evidence type="ECO:0000256" key="8">
    <source>
        <dbReference type="ARBA" id="ARBA00022737"/>
    </source>
</evidence>
<comment type="subcellular location">
    <subcellularLocation>
        <location evidence="1">Cell membrane</location>
        <topology evidence="1">Single-pass membrane protein</topology>
    </subcellularLocation>
</comment>
<dbReference type="InterPro" id="IPR032675">
    <property type="entry name" value="LRR_dom_sf"/>
</dbReference>
<evidence type="ECO:0000256" key="15">
    <source>
        <dbReference type="PROSITE-ProRule" id="PRU10141"/>
    </source>
</evidence>
<dbReference type="Gramene" id="TraesCLE_scaffold_056109_01G000300.1">
    <property type="protein sequence ID" value="TraesCLE_scaffold_056109_01G000300.1"/>
    <property type="gene ID" value="TraesCLE_scaffold_056109_01G000300"/>
</dbReference>
<dbReference type="GO" id="GO:0005524">
    <property type="term" value="F:ATP binding"/>
    <property type="evidence" value="ECO:0007669"/>
    <property type="project" value="UniProtKB-UniRule"/>
</dbReference>
<evidence type="ECO:0000256" key="7">
    <source>
        <dbReference type="ARBA" id="ARBA00022729"/>
    </source>
</evidence>
<dbReference type="Gramene" id="TraesCS1A02G344800.1">
    <property type="protein sequence ID" value="TraesCS1A02G344800.1"/>
    <property type="gene ID" value="TraesCS1A02G344800"/>
</dbReference>
<dbReference type="PROSITE" id="PS00107">
    <property type="entry name" value="PROTEIN_KINASE_ATP"/>
    <property type="match status" value="1"/>
</dbReference>
<dbReference type="FunFam" id="1.10.510.10:FF:000146">
    <property type="entry name" value="LRR receptor-like serine/threonine-protein kinase IOS1"/>
    <property type="match status" value="1"/>
</dbReference>
<keyword evidence="8" id="KW-0677">Repeat</keyword>
<evidence type="ECO:0000256" key="6">
    <source>
        <dbReference type="ARBA" id="ARBA00022692"/>
    </source>
</evidence>
<dbReference type="SMART" id="SM00220">
    <property type="entry name" value="S_TKc"/>
    <property type="match status" value="1"/>
</dbReference>
<dbReference type="SMR" id="A0A3B5Y4I1"/>
<keyword evidence="2" id="KW-0723">Serine/threonine-protein kinase</keyword>
<dbReference type="InterPro" id="IPR017441">
    <property type="entry name" value="Protein_kinase_ATP_BS"/>
</dbReference>
<dbReference type="InterPro" id="IPR001611">
    <property type="entry name" value="Leu-rich_rpt"/>
</dbReference>
<keyword evidence="10" id="KW-0418">Kinase</keyword>
<evidence type="ECO:0000256" key="12">
    <source>
        <dbReference type="ARBA" id="ARBA00022989"/>
    </source>
</evidence>
<sequence length="560" mass="61905">MAIKAKYQVKKNCMGDPCVPKTMAATSVTCSYPPDSPPRITSVNLSSSGLNGDISPSFVNLKTVQYLDLSNNNLTGSIPDGLSQLPSLTFLDVSGNRLNGSIPSGLLKRIRDDSLDLRYGNNPNLCTNANSCQIPAKRNNKLAIYIVVPAVLIAVIVSVTLLLICLLKRKKQGSMNNSITPRNETMTTNAPGNNVCTDSSLQRLENRRFTYKDLEKITNNFQRVLGRGGFGYVYDGFLEDGTQVAVKLRSHSSHQGVKEFLAEAQILTQIHHKNLVSMIGYCKDGEYMALVYEYMSEGTLQEHIDGSNCNTPHLSWTERLRIALESAQGLEYLHKGCNPPLIHRDVKATNILLNARLEARIADFGLSRAFDDSNDTHVSTNTLVGTPGYVDPEYQATMQPTTKSDVYSFIVVLLELVTGKAAILREPVPMSIIQWAQERLAQGNIEDVVDSQMLGDYDVNSVWKVADIALKCTSQMSTRRPTMTDVVMQLQECIELEKAHGGGDIASHRFYSGSSSENPNLRYDAYTTNQSTNVIQNNNTFEMEHYLKRVPTMATGPSAR</sequence>
<feature type="domain" description="Protein kinase" evidence="17">
    <location>
        <begin position="219"/>
        <end position="511"/>
    </location>
</feature>
<dbReference type="Gene3D" id="3.80.10.10">
    <property type="entry name" value="Ribonuclease Inhibitor"/>
    <property type="match status" value="1"/>
</dbReference>
<keyword evidence="14" id="KW-0675">Receptor</keyword>
<keyword evidence="7" id="KW-0732">Signal</keyword>
<proteinExistence type="predicted"/>
<reference evidence="18" key="1">
    <citation type="submission" date="2018-08" db="EMBL/GenBank/DDBJ databases">
        <authorList>
            <person name="Rossello M."/>
        </authorList>
    </citation>
    <scope>NUCLEOTIDE SEQUENCE [LARGE SCALE GENOMIC DNA]</scope>
    <source>
        <strain evidence="18">cv. Chinese Spring</strain>
    </source>
</reference>
<dbReference type="PRINTS" id="PR00019">
    <property type="entry name" value="LEURICHRPT"/>
</dbReference>
<keyword evidence="19" id="KW-1185">Reference proteome</keyword>
<dbReference type="Gene3D" id="1.10.510.10">
    <property type="entry name" value="Transferase(Phosphotransferase) domain 1"/>
    <property type="match status" value="1"/>
</dbReference>
<evidence type="ECO:0000256" key="11">
    <source>
        <dbReference type="ARBA" id="ARBA00022840"/>
    </source>
</evidence>
<dbReference type="Gene3D" id="3.30.200.20">
    <property type="entry name" value="Phosphorylase Kinase, domain 1"/>
    <property type="match status" value="1"/>
</dbReference>
<feature type="transmembrane region" description="Helical" evidence="16">
    <location>
        <begin position="142"/>
        <end position="167"/>
    </location>
</feature>
<organism evidence="18">
    <name type="scientific">Triticum aestivum</name>
    <name type="common">Wheat</name>
    <dbReference type="NCBI Taxonomy" id="4565"/>
    <lineage>
        <taxon>Eukaryota</taxon>
        <taxon>Viridiplantae</taxon>
        <taxon>Streptophyta</taxon>
        <taxon>Embryophyta</taxon>
        <taxon>Tracheophyta</taxon>
        <taxon>Spermatophyta</taxon>
        <taxon>Magnoliopsida</taxon>
        <taxon>Liliopsida</taxon>
        <taxon>Poales</taxon>
        <taxon>Poaceae</taxon>
        <taxon>BOP clade</taxon>
        <taxon>Pooideae</taxon>
        <taxon>Triticodae</taxon>
        <taxon>Triticeae</taxon>
        <taxon>Triticinae</taxon>
        <taxon>Triticum</taxon>
    </lineage>
</organism>
<accession>A0A3B5Y4I1</accession>
<dbReference type="AlphaFoldDB" id="A0A3B5Y4I1"/>
<dbReference type="Gramene" id="TraesCS1A03G0848900.1">
    <property type="protein sequence ID" value="TraesCS1A03G0848900.1.CDS"/>
    <property type="gene ID" value="TraesCS1A03G0848900"/>
</dbReference>
<keyword evidence="6 16" id="KW-0812">Transmembrane</keyword>
<evidence type="ECO:0000256" key="9">
    <source>
        <dbReference type="ARBA" id="ARBA00022741"/>
    </source>
</evidence>
<dbReference type="GO" id="GO:0004674">
    <property type="term" value="F:protein serine/threonine kinase activity"/>
    <property type="evidence" value="ECO:0007669"/>
    <property type="project" value="UniProtKB-KW"/>
</dbReference>
<dbReference type="PANTHER" id="PTHR45631">
    <property type="entry name" value="OS07G0107800 PROTEIN-RELATED"/>
    <property type="match status" value="1"/>
</dbReference>
<dbReference type="InterPro" id="IPR008271">
    <property type="entry name" value="Ser/Thr_kinase_AS"/>
</dbReference>
<keyword evidence="4" id="KW-0433">Leucine-rich repeat</keyword>
<evidence type="ECO:0000256" key="10">
    <source>
        <dbReference type="ARBA" id="ARBA00022777"/>
    </source>
</evidence>
<protein>
    <recommendedName>
        <fullName evidence="17">Protein kinase domain-containing protein</fullName>
    </recommendedName>
</protein>
<evidence type="ECO:0000256" key="5">
    <source>
        <dbReference type="ARBA" id="ARBA00022679"/>
    </source>
</evidence>
<dbReference type="FunFam" id="3.30.200.20:FF:000394">
    <property type="entry name" value="Leucine-rich repeat receptor-like protein kinase"/>
    <property type="match status" value="1"/>
</dbReference>
<dbReference type="PANTHER" id="PTHR45631:SF114">
    <property type="entry name" value="OS05G0525800 PROTEIN"/>
    <property type="match status" value="1"/>
</dbReference>
<dbReference type="STRING" id="4565.A0A3B5Y4I1"/>
<feature type="binding site" evidence="15">
    <location>
        <position position="247"/>
    </location>
    <ligand>
        <name>ATP</name>
        <dbReference type="ChEBI" id="CHEBI:30616"/>
    </ligand>
</feature>
<dbReference type="Gramene" id="TraesWEE_scaffold_048053_01G000100.1">
    <property type="protein sequence ID" value="TraesWEE_scaffold_048053_01G000100.1"/>
    <property type="gene ID" value="TraesWEE_scaffold_048053_01G000100"/>
</dbReference>
<dbReference type="CDD" id="cd14066">
    <property type="entry name" value="STKc_IRAK"/>
    <property type="match status" value="1"/>
</dbReference>
<reference evidence="18" key="2">
    <citation type="submission" date="2018-10" db="UniProtKB">
        <authorList>
            <consortium name="EnsemblPlants"/>
        </authorList>
    </citation>
    <scope>IDENTIFICATION</scope>
</reference>
<dbReference type="SUPFAM" id="SSF52058">
    <property type="entry name" value="L domain-like"/>
    <property type="match status" value="1"/>
</dbReference>
<dbReference type="Pfam" id="PF13855">
    <property type="entry name" value="LRR_8"/>
    <property type="match status" value="1"/>
</dbReference>
<evidence type="ECO:0000256" key="13">
    <source>
        <dbReference type="ARBA" id="ARBA00023136"/>
    </source>
</evidence>
<dbReference type="Pfam" id="PF07714">
    <property type="entry name" value="PK_Tyr_Ser-Thr"/>
    <property type="match status" value="1"/>
</dbReference>
<dbReference type="InterPro" id="IPR001245">
    <property type="entry name" value="Ser-Thr/Tyr_kinase_cat_dom"/>
</dbReference>
<dbReference type="SUPFAM" id="SSF56112">
    <property type="entry name" value="Protein kinase-like (PK-like)"/>
    <property type="match status" value="1"/>
</dbReference>